<evidence type="ECO:0000259" key="12">
    <source>
        <dbReference type="PROSITE" id="PS51839"/>
    </source>
</evidence>
<dbReference type="Pfam" id="PF10588">
    <property type="entry name" value="NADH-G_4Fe-4S_3"/>
    <property type="match status" value="1"/>
</dbReference>
<dbReference type="Proteomes" id="UP000245523">
    <property type="component" value="Unassembled WGS sequence"/>
</dbReference>
<keyword evidence="3" id="KW-0004">4Fe-4S</keyword>
<evidence type="ECO:0000259" key="11">
    <source>
        <dbReference type="PROSITE" id="PS51379"/>
    </source>
</evidence>
<dbReference type="Pfam" id="PF22151">
    <property type="entry name" value="Fer4_NDSU1"/>
    <property type="match status" value="1"/>
</dbReference>
<organism evidence="13 14">
    <name type="scientific">Hallerella porci</name>
    <dbReference type="NCBI Taxonomy" id="1945871"/>
    <lineage>
        <taxon>Bacteria</taxon>
        <taxon>Pseudomonadati</taxon>
        <taxon>Fibrobacterota</taxon>
        <taxon>Fibrobacteria</taxon>
        <taxon>Fibrobacterales</taxon>
        <taxon>Fibrobacteraceae</taxon>
        <taxon>Hallerella</taxon>
    </lineage>
</organism>
<dbReference type="PANTHER" id="PTHR43105">
    <property type="entry name" value="RESPIRATORY NITRATE REDUCTASE"/>
    <property type="match status" value="1"/>
</dbReference>
<proteinExistence type="inferred from homology"/>
<evidence type="ECO:0000313" key="14">
    <source>
        <dbReference type="Proteomes" id="UP000245523"/>
    </source>
</evidence>
<dbReference type="PROSITE" id="PS00643">
    <property type="entry name" value="COMPLEX1_75K_3"/>
    <property type="match status" value="1"/>
</dbReference>
<dbReference type="InterPro" id="IPR054351">
    <property type="entry name" value="NADH_UbQ_OxRdtase_ferredoxin"/>
</dbReference>
<dbReference type="Pfam" id="PF13510">
    <property type="entry name" value="Fer2_4"/>
    <property type="match status" value="1"/>
</dbReference>
<evidence type="ECO:0000256" key="9">
    <source>
        <dbReference type="ARBA" id="ARBA00034078"/>
    </source>
</evidence>
<protein>
    <submittedName>
        <fullName evidence="13">NADH-ubiquinone oxidoreductase subunit G-like iron-sulfur protein</fullName>
    </submittedName>
</protein>
<feature type="domain" description="2Fe-2S ferredoxin-type" evidence="10">
    <location>
        <begin position="16"/>
        <end position="96"/>
    </location>
</feature>
<feature type="domain" description="4Fe-4S His(Cys)3-ligated-type" evidence="12">
    <location>
        <begin position="98"/>
        <end position="137"/>
    </location>
</feature>
<dbReference type="PROSITE" id="PS00641">
    <property type="entry name" value="COMPLEX1_75K_1"/>
    <property type="match status" value="1"/>
</dbReference>
<evidence type="ECO:0000256" key="3">
    <source>
        <dbReference type="ARBA" id="ARBA00022485"/>
    </source>
</evidence>
<dbReference type="Gene3D" id="3.30.70.20">
    <property type="match status" value="1"/>
</dbReference>
<evidence type="ECO:0000256" key="6">
    <source>
        <dbReference type="ARBA" id="ARBA00023004"/>
    </source>
</evidence>
<comment type="cofactor">
    <cofactor evidence="1">
        <name>[4Fe-4S] cluster</name>
        <dbReference type="ChEBI" id="CHEBI:49883"/>
    </cofactor>
</comment>
<reference evidence="13 14" key="1">
    <citation type="submission" date="2018-05" db="EMBL/GenBank/DDBJ databases">
        <title>Animal gut microbial communities from fecal samples from Wisconsin, USA.</title>
        <authorList>
            <person name="Neumann A."/>
        </authorList>
    </citation>
    <scope>NUCLEOTIDE SEQUENCE [LARGE SCALE GENOMIC DNA]</scope>
    <source>
        <strain evidence="13 14">UWS4</strain>
    </source>
</reference>
<keyword evidence="6" id="KW-0408">Iron</keyword>
<dbReference type="SUPFAM" id="SSF54292">
    <property type="entry name" value="2Fe-2S ferredoxin-like"/>
    <property type="match status" value="1"/>
</dbReference>
<keyword evidence="7" id="KW-0411">Iron-sulfur</keyword>
<evidence type="ECO:0000256" key="2">
    <source>
        <dbReference type="ARBA" id="ARBA00005404"/>
    </source>
</evidence>
<dbReference type="Gene3D" id="3.10.20.740">
    <property type="match status" value="1"/>
</dbReference>
<dbReference type="EMBL" id="QGHD01000004">
    <property type="protein sequence ID" value="PWL03646.1"/>
    <property type="molecule type" value="Genomic_DNA"/>
</dbReference>
<dbReference type="PROSITE" id="PS51085">
    <property type="entry name" value="2FE2S_FER_2"/>
    <property type="match status" value="1"/>
</dbReference>
<evidence type="ECO:0000313" key="13">
    <source>
        <dbReference type="EMBL" id="PWL03646.1"/>
    </source>
</evidence>
<dbReference type="InterPro" id="IPR050123">
    <property type="entry name" value="Prok_molybdopt-oxidoreductase"/>
</dbReference>
<keyword evidence="5" id="KW-1278">Translocase</keyword>
<evidence type="ECO:0000256" key="1">
    <source>
        <dbReference type="ARBA" id="ARBA00001966"/>
    </source>
</evidence>
<dbReference type="SUPFAM" id="SSF54862">
    <property type="entry name" value="4Fe-4S ferredoxins"/>
    <property type="match status" value="1"/>
</dbReference>
<dbReference type="PANTHER" id="PTHR43105:SF13">
    <property type="entry name" value="NADH-UBIQUINONE OXIDOREDUCTASE 75 KDA SUBUNIT, MITOCHONDRIAL"/>
    <property type="match status" value="1"/>
</dbReference>
<accession>A0ABX5LNE4</accession>
<dbReference type="InterPro" id="IPR001041">
    <property type="entry name" value="2Fe-2S_ferredoxin-type"/>
</dbReference>
<feature type="domain" description="4Fe-4S ferredoxin-type" evidence="11">
    <location>
        <begin position="176"/>
        <end position="209"/>
    </location>
</feature>
<comment type="caution">
    <text evidence="13">The sequence shown here is derived from an EMBL/GenBank/DDBJ whole genome shotgun (WGS) entry which is preliminary data.</text>
</comment>
<dbReference type="PROSITE" id="PS51839">
    <property type="entry name" value="4FE4S_HC3"/>
    <property type="match status" value="1"/>
</dbReference>
<dbReference type="Pfam" id="PF22117">
    <property type="entry name" value="Fer4_Nqo3"/>
    <property type="match status" value="1"/>
</dbReference>
<gene>
    <name evidence="13" type="ORF">B0H50_10470</name>
</gene>
<keyword evidence="4" id="KW-0479">Metal-binding</keyword>
<evidence type="ECO:0000259" key="10">
    <source>
        <dbReference type="PROSITE" id="PS51085"/>
    </source>
</evidence>
<sequence length="534" mass="58083">MSNHYNMPHLPTANSPRVVIEVDGKNVEVPGDTNLLEALKAVGIETPHVCYHPYLPVSGNCRQCLVETEGPRGKMLIISCFTPVKAGMKIFTPHSSERVKNARAAVSEFMMLNHPLDCPICDKAGECTLQENYVEAGNAKGNLFPEIGKNYHGNPDHQFYDTKGQLRGGKRVDIGPRISLDEERCVQCDRCVRFMRDVCHDEQLQLALRADKTYITTFPGRKLDHEYDLCVADVCPTGAMTAKYFRFQQRSWMLKRTASISMDDSLGANIWIDHNEGFIWRVMPRCNPEVNRTWISNTSRLAFQEFGKDRLPAGDLNTLKSALSGSGKIAFVLGGSATNEDAVALKTLVNKLGDKAEVFVGTFAPVGTPDGLSKSGDPVANRAGFALFGFTQTADDLVKRASEFSTLVTLSADLWGSDASKAQALEKISHRIAVSAKNDATAKKAVAVFGVNHWSEVSGTMVNVNSILQKLNAAPTSPSAELVPLYSVLFALAGEEVTSAAVAYKKAGEFASVLAKFSFDAIHSTGELLDGVAV</sequence>
<dbReference type="InterPro" id="IPR036010">
    <property type="entry name" value="2Fe-2S_ferredoxin-like_sf"/>
</dbReference>
<dbReference type="PROSITE" id="PS51379">
    <property type="entry name" value="4FE4S_FER_2"/>
    <property type="match status" value="1"/>
</dbReference>
<evidence type="ECO:0000256" key="7">
    <source>
        <dbReference type="ARBA" id="ARBA00023014"/>
    </source>
</evidence>
<dbReference type="SUPFAM" id="SSF53706">
    <property type="entry name" value="Formate dehydrogenase/DMSO reductase, domains 1-3"/>
    <property type="match status" value="1"/>
</dbReference>
<dbReference type="CDD" id="cd00207">
    <property type="entry name" value="fer2"/>
    <property type="match status" value="1"/>
</dbReference>
<dbReference type="InterPro" id="IPR006963">
    <property type="entry name" value="Mopterin_OxRdtase_4Fe-4S_dom"/>
</dbReference>
<dbReference type="InterPro" id="IPR019574">
    <property type="entry name" value="NADH_UbQ_OxRdtase_Gsu_4Fe4S-bd"/>
</dbReference>
<dbReference type="RefSeq" id="WP_106197853.1">
    <property type="nucleotide sequence ID" value="NZ_JAXEIU010000025.1"/>
</dbReference>
<evidence type="ECO:0000256" key="5">
    <source>
        <dbReference type="ARBA" id="ARBA00022967"/>
    </source>
</evidence>
<comment type="cofactor">
    <cofactor evidence="9">
        <name>[2Fe-2S] cluster</name>
        <dbReference type="ChEBI" id="CHEBI:190135"/>
    </cofactor>
</comment>
<evidence type="ECO:0000256" key="4">
    <source>
        <dbReference type="ARBA" id="ARBA00022723"/>
    </source>
</evidence>
<dbReference type="InterPro" id="IPR017896">
    <property type="entry name" value="4Fe4S_Fe-S-bd"/>
</dbReference>
<dbReference type="InterPro" id="IPR000283">
    <property type="entry name" value="NADH_UbQ_OxRdtase_75kDa_su_CS"/>
</dbReference>
<name>A0ABX5LNE4_9BACT</name>
<dbReference type="SMART" id="SM00929">
    <property type="entry name" value="NADH-G_4Fe-4S_3"/>
    <property type="match status" value="1"/>
</dbReference>
<keyword evidence="8" id="KW-0520">NAD</keyword>
<evidence type="ECO:0000256" key="8">
    <source>
        <dbReference type="ARBA" id="ARBA00023027"/>
    </source>
</evidence>
<comment type="similarity">
    <text evidence="2">Belongs to the complex I 75 kDa subunit family.</text>
</comment>
<keyword evidence="14" id="KW-1185">Reference proteome</keyword>